<dbReference type="Pfam" id="PF00209">
    <property type="entry name" value="SNF"/>
    <property type="match status" value="1"/>
</dbReference>
<dbReference type="GO" id="GO:0005283">
    <property type="term" value="F:amino acid:sodium symporter activity"/>
    <property type="evidence" value="ECO:0007669"/>
    <property type="project" value="TreeGrafter"/>
</dbReference>
<dbReference type="PROSITE" id="PS50267">
    <property type="entry name" value="NA_NEUROTRAN_SYMP_3"/>
    <property type="match status" value="1"/>
</dbReference>
<evidence type="ECO:0000256" key="10">
    <source>
        <dbReference type="SAM" id="Phobius"/>
    </source>
</evidence>
<feature type="transmembrane region" description="Helical" evidence="10">
    <location>
        <begin position="77"/>
        <end position="98"/>
    </location>
</feature>
<keyword evidence="7" id="KW-0915">Sodium</keyword>
<dbReference type="PANTHER" id="PTHR11616">
    <property type="entry name" value="SODIUM/CHLORIDE DEPENDENT TRANSPORTER"/>
    <property type="match status" value="1"/>
</dbReference>
<feature type="transmembrane region" description="Helical" evidence="10">
    <location>
        <begin position="119"/>
        <end position="146"/>
    </location>
</feature>
<evidence type="ECO:0000256" key="3">
    <source>
        <dbReference type="ARBA" id="ARBA00022692"/>
    </source>
</evidence>
<evidence type="ECO:0000256" key="8">
    <source>
        <dbReference type="PIRSR" id="PIRSR600175-2"/>
    </source>
</evidence>
<keyword evidence="4 9" id="KW-0769">Symport</keyword>
<feature type="disulfide bond" evidence="8">
    <location>
        <begin position="159"/>
        <end position="168"/>
    </location>
</feature>
<dbReference type="PROSITE" id="PS00610">
    <property type="entry name" value="NA_NEUROTRAN_SYMP_1"/>
    <property type="match status" value="1"/>
</dbReference>
<accession>A0A915IXZ4</accession>
<keyword evidence="11" id="KW-1185">Reference proteome</keyword>
<dbReference type="Proteomes" id="UP000887565">
    <property type="component" value="Unplaced"/>
</dbReference>
<dbReference type="SUPFAM" id="SSF161070">
    <property type="entry name" value="SNF-like"/>
    <property type="match status" value="1"/>
</dbReference>
<comment type="similarity">
    <text evidence="9">Belongs to the sodium:neurotransmitter symporter (SNF) (TC 2.A.22) family.</text>
</comment>
<evidence type="ECO:0000256" key="6">
    <source>
        <dbReference type="ARBA" id="ARBA00023136"/>
    </source>
</evidence>
<dbReference type="GO" id="GO:0005886">
    <property type="term" value="C:plasma membrane"/>
    <property type="evidence" value="ECO:0007669"/>
    <property type="project" value="TreeGrafter"/>
</dbReference>
<feature type="transmembrane region" description="Helical" evidence="10">
    <location>
        <begin position="482"/>
        <end position="502"/>
    </location>
</feature>
<keyword evidence="5 10" id="KW-1133">Transmembrane helix</keyword>
<keyword evidence="7" id="KW-0479">Metal-binding</keyword>
<feature type="transmembrane region" description="Helical" evidence="10">
    <location>
        <begin position="262"/>
        <end position="282"/>
    </location>
</feature>
<feature type="binding site" evidence="7">
    <location>
        <position position="56"/>
    </location>
    <ligand>
        <name>Na(+)</name>
        <dbReference type="ChEBI" id="CHEBI:29101"/>
        <label>1</label>
    </ligand>
</feature>
<keyword evidence="2 9" id="KW-0813">Transport</keyword>
<evidence type="ECO:0000256" key="7">
    <source>
        <dbReference type="PIRSR" id="PIRSR600175-1"/>
    </source>
</evidence>
<evidence type="ECO:0000313" key="11">
    <source>
        <dbReference type="Proteomes" id="UP000887565"/>
    </source>
</evidence>
<keyword evidence="3 9" id="KW-0812">Transmembrane</keyword>
<evidence type="ECO:0000313" key="12">
    <source>
        <dbReference type="WBParaSite" id="nRc.2.0.1.t18965-RA"/>
    </source>
</evidence>
<comment type="subcellular location">
    <subcellularLocation>
        <location evidence="1">Membrane</location>
        <topology evidence="1">Multi-pass membrane protein</topology>
    </subcellularLocation>
</comment>
<feature type="binding site" evidence="7">
    <location>
        <position position="318"/>
    </location>
    <ligand>
        <name>Na(+)</name>
        <dbReference type="ChEBI" id="CHEBI:29101"/>
        <label>1</label>
    </ligand>
</feature>
<dbReference type="GO" id="GO:0046872">
    <property type="term" value="F:metal ion binding"/>
    <property type="evidence" value="ECO:0007669"/>
    <property type="project" value="UniProtKB-KW"/>
</dbReference>
<feature type="transmembrane region" description="Helical" evidence="10">
    <location>
        <begin position="514"/>
        <end position="536"/>
    </location>
</feature>
<proteinExistence type="inferred from homology"/>
<feature type="transmembrane region" description="Helical" evidence="10">
    <location>
        <begin position="47"/>
        <end position="65"/>
    </location>
</feature>
<evidence type="ECO:0000256" key="2">
    <source>
        <dbReference type="ARBA" id="ARBA00022448"/>
    </source>
</evidence>
<dbReference type="PANTHER" id="PTHR11616:SF241">
    <property type="entry name" value="SODIUM- AND CHLORIDE-DEPENDENT GLYCINE TRANSPORTER 2"/>
    <property type="match status" value="1"/>
</dbReference>
<sequence length="542" mass="61937">MISSEKNQNTTDEILPLNDVVPNDDDFLKQSHEKEAARGQFANKMDYLLSLIGYSVGLANIWRFPYLCYQNGGGAFLFPYMICLVFCGVPLFFMEVSIGQFTSRSSATMWSICPWFKGVGWASVVVSLLCSWYFNVLLSYAIFFIYQSLTFDYLPWHWCGQEWNSKQCLDYNNDTIARQYSQYLGWKRNGSDENFWQGWYSQYANVSWKSPSEEYFNGAVLQLSKGLDEPGGIVWGLVPCLLIGWILTFLCLIKGVESSGKAVYFTATFPYILLTVLLVKGLTLEGAMDGIMFYIKPNFTTLLNPKPWSDAAFQVFFSLGPGWGGLVTMGSYNRFHNNVYSDSMYLPLLMELTSVYAGFVVFSVLGFMAHKMGRPVVEVVTEVKKYQNQCVRLKKSLFLKLSSVQCIYLRSIFEITFFLGPSLFFITYPEIVTKLPLSQVWSVLFFFMVVIVGLDTEFVMIETAITAIYDEMPDRFKVKIERIWILIGICTILFLLGLVFVLRSGAYLLHLVDVYSSFYALMVVCIIELISVGWIYGKIDQD</sequence>
<protein>
    <recommendedName>
        <fullName evidence="9">Transporter</fullName>
    </recommendedName>
</protein>
<reference evidence="12" key="1">
    <citation type="submission" date="2022-11" db="UniProtKB">
        <authorList>
            <consortium name="WormBaseParasite"/>
        </authorList>
    </citation>
    <scope>IDENTIFICATION</scope>
</reference>
<feature type="transmembrane region" description="Helical" evidence="10">
    <location>
        <begin position="407"/>
        <end position="428"/>
    </location>
</feature>
<dbReference type="PRINTS" id="PR00176">
    <property type="entry name" value="NANEUSMPORT"/>
</dbReference>
<keyword evidence="6 10" id="KW-0472">Membrane</keyword>
<name>A0A915IXZ4_ROMCU</name>
<evidence type="ECO:0000256" key="1">
    <source>
        <dbReference type="ARBA" id="ARBA00004141"/>
    </source>
</evidence>
<feature type="binding site" evidence="7">
    <location>
        <position position="60"/>
    </location>
    <ligand>
        <name>Na(+)</name>
        <dbReference type="ChEBI" id="CHEBI:29101"/>
        <label>1</label>
    </ligand>
</feature>
<evidence type="ECO:0000256" key="4">
    <source>
        <dbReference type="ARBA" id="ARBA00022847"/>
    </source>
</evidence>
<dbReference type="AlphaFoldDB" id="A0A915IXZ4"/>
<dbReference type="GO" id="GO:0089718">
    <property type="term" value="P:amino acid import across plasma membrane"/>
    <property type="evidence" value="ECO:0007669"/>
    <property type="project" value="TreeGrafter"/>
</dbReference>
<feature type="binding site" evidence="7">
    <location>
        <position position="455"/>
    </location>
    <ligand>
        <name>Na(+)</name>
        <dbReference type="ChEBI" id="CHEBI:29101"/>
        <label>1</label>
    </ligand>
</feature>
<dbReference type="WBParaSite" id="nRc.2.0.1.t18965-RA">
    <property type="protein sequence ID" value="nRc.2.0.1.t18965-RA"/>
    <property type="gene ID" value="nRc.2.0.1.g18965"/>
</dbReference>
<dbReference type="InterPro" id="IPR037272">
    <property type="entry name" value="SNS_sf"/>
</dbReference>
<feature type="transmembrane region" description="Helical" evidence="10">
    <location>
        <begin position="440"/>
        <end position="461"/>
    </location>
</feature>
<evidence type="ECO:0000256" key="5">
    <source>
        <dbReference type="ARBA" id="ARBA00022989"/>
    </source>
</evidence>
<keyword evidence="8" id="KW-1015">Disulfide bond</keyword>
<organism evidence="11 12">
    <name type="scientific">Romanomermis culicivorax</name>
    <name type="common">Nematode worm</name>
    <dbReference type="NCBI Taxonomy" id="13658"/>
    <lineage>
        <taxon>Eukaryota</taxon>
        <taxon>Metazoa</taxon>
        <taxon>Ecdysozoa</taxon>
        <taxon>Nematoda</taxon>
        <taxon>Enoplea</taxon>
        <taxon>Dorylaimia</taxon>
        <taxon>Mermithida</taxon>
        <taxon>Mermithoidea</taxon>
        <taxon>Mermithidae</taxon>
        <taxon>Romanomermis</taxon>
    </lineage>
</organism>
<feature type="binding site" evidence="7">
    <location>
        <position position="53"/>
    </location>
    <ligand>
        <name>Na(+)</name>
        <dbReference type="ChEBI" id="CHEBI:29101"/>
        <label>1</label>
    </ligand>
</feature>
<feature type="transmembrane region" description="Helical" evidence="10">
    <location>
        <begin position="344"/>
        <end position="365"/>
    </location>
</feature>
<feature type="transmembrane region" description="Helical" evidence="10">
    <location>
        <begin position="233"/>
        <end position="253"/>
    </location>
</feature>
<evidence type="ECO:0000256" key="9">
    <source>
        <dbReference type="RuleBase" id="RU003732"/>
    </source>
</evidence>
<dbReference type="InterPro" id="IPR000175">
    <property type="entry name" value="Na/ntran_symport"/>
</dbReference>